<dbReference type="PANTHER" id="PTHR43194">
    <property type="entry name" value="HYDROLASE ALPHA/BETA FOLD FAMILY"/>
    <property type="match status" value="1"/>
</dbReference>
<gene>
    <name evidence="2" type="ORF">HNR07_002345</name>
</gene>
<accession>A0A840WM77</accession>
<dbReference type="Gene3D" id="3.40.50.1820">
    <property type="entry name" value="alpha/beta hydrolase"/>
    <property type="match status" value="1"/>
</dbReference>
<dbReference type="RefSeq" id="WP_184364905.1">
    <property type="nucleotide sequence ID" value="NZ_BAAAKM010000045.1"/>
</dbReference>
<protein>
    <submittedName>
        <fullName evidence="2">Pimeloyl-ACP methyl ester carboxylesterase</fullName>
    </submittedName>
</protein>
<dbReference type="Pfam" id="PF12697">
    <property type="entry name" value="Abhydrolase_6"/>
    <property type="match status" value="1"/>
</dbReference>
<reference evidence="2 3" key="1">
    <citation type="submission" date="2020-08" db="EMBL/GenBank/DDBJ databases">
        <title>Sequencing the genomes of 1000 actinobacteria strains.</title>
        <authorList>
            <person name="Klenk H.-P."/>
        </authorList>
    </citation>
    <scope>NUCLEOTIDE SEQUENCE [LARGE SCALE GENOMIC DNA]</scope>
    <source>
        <strain evidence="2 3">DSM 44598</strain>
    </source>
</reference>
<dbReference type="InterPro" id="IPR050228">
    <property type="entry name" value="Carboxylesterase_BioH"/>
</dbReference>
<proteinExistence type="predicted"/>
<dbReference type="Proteomes" id="UP000579647">
    <property type="component" value="Unassembled WGS sequence"/>
</dbReference>
<name>A0A840WM77_9ACTN</name>
<comment type="caution">
    <text evidence="2">The sequence shown here is derived from an EMBL/GenBank/DDBJ whole genome shotgun (WGS) entry which is preliminary data.</text>
</comment>
<evidence type="ECO:0000313" key="2">
    <source>
        <dbReference type="EMBL" id="MBB5491208.1"/>
    </source>
</evidence>
<dbReference type="SUPFAM" id="SSF53474">
    <property type="entry name" value="alpha/beta-Hydrolases"/>
    <property type="match status" value="1"/>
</dbReference>
<dbReference type="EMBL" id="JACHDO010000001">
    <property type="protein sequence ID" value="MBB5491208.1"/>
    <property type="molecule type" value="Genomic_DNA"/>
</dbReference>
<dbReference type="InterPro" id="IPR029058">
    <property type="entry name" value="AB_hydrolase_fold"/>
</dbReference>
<evidence type="ECO:0000313" key="3">
    <source>
        <dbReference type="Proteomes" id="UP000579647"/>
    </source>
</evidence>
<feature type="domain" description="AB hydrolase-1" evidence="1">
    <location>
        <begin position="32"/>
        <end position="281"/>
    </location>
</feature>
<organism evidence="2 3">
    <name type="scientific">Nocardiopsis metallicus</name>
    <dbReference type="NCBI Taxonomy" id="179819"/>
    <lineage>
        <taxon>Bacteria</taxon>
        <taxon>Bacillati</taxon>
        <taxon>Actinomycetota</taxon>
        <taxon>Actinomycetes</taxon>
        <taxon>Streptosporangiales</taxon>
        <taxon>Nocardiopsidaceae</taxon>
        <taxon>Nocardiopsis</taxon>
    </lineage>
</organism>
<dbReference type="GO" id="GO:0003824">
    <property type="term" value="F:catalytic activity"/>
    <property type="evidence" value="ECO:0007669"/>
    <property type="project" value="UniProtKB-ARBA"/>
</dbReference>
<keyword evidence="3" id="KW-1185">Reference proteome</keyword>
<dbReference type="PANTHER" id="PTHR43194:SF2">
    <property type="entry name" value="PEROXISOMAL MEMBRANE PROTEIN LPX1"/>
    <property type="match status" value="1"/>
</dbReference>
<evidence type="ECO:0000259" key="1">
    <source>
        <dbReference type="Pfam" id="PF12697"/>
    </source>
</evidence>
<sequence length="296" mass="31201">MTASLPAHETGSVTSRDGTLIGYRRLGGGPAIVLWHGSMMSSHNLLRLGSALSDRFTVYLPDLRGRGLSGPHGPGFCLERAAGDVAALVEHTGARGVFGLSAGAVPVLRWGLTAPRKQRIALYEPPLAVGAFSPTAWLPRYEREMAQGRPAAAMATVVRGTQDPPWLRFVPRTVLVPLLRLGLRAQAEQVRQAGAGVPLRDLLPTMGADARMVRESAGLAEAAATARARLLLLGGSRSARYLREALDALEDGLPGAGRVEFAGLGHLAADNDGQPERVADALAGFFAPLLSRSARS</sequence>
<dbReference type="AlphaFoldDB" id="A0A840WM77"/>
<dbReference type="InterPro" id="IPR000073">
    <property type="entry name" value="AB_hydrolase_1"/>
</dbReference>